<protein>
    <submittedName>
        <fullName evidence="12">Zinc finger protein 543-like</fullName>
    </submittedName>
</protein>
<dbReference type="RefSeq" id="XP_015273702.1">
    <property type="nucleotide sequence ID" value="XM_015418216.1"/>
</dbReference>
<dbReference type="InterPro" id="IPR038269">
    <property type="entry name" value="SCAN_sf"/>
</dbReference>
<organism evidence="11 12">
    <name type="scientific">Gekko japonicus</name>
    <name type="common">Schlegel's Japanese gecko</name>
    <dbReference type="NCBI Taxonomy" id="146911"/>
    <lineage>
        <taxon>Eukaryota</taxon>
        <taxon>Metazoa</taxon>
        <taxon>Chordata</taxon>
        <taxon>Craniata</taxon>
        <taxon>Vertebrata</taxon>
        <taxon>Euteleostomi</taxon>
        <taxon>Lepidosauria</taxon>
        <taxon>Squamata</taxon>
        <taxon>Bifurcata</taxon>
        <taxon>Gekkota</taxon>
        <taxon>Gekkonidae</taxon>
        <taxon>Gekkoninae</taxon>
        <taxon>Gekko</taxon>
    </lineage>
</organism>
<proteinExistence type="predicted"/>
<evidence type="ECO:0000259" key="9">
    <source>
        <dbReference type="PROSITE" id="PS50157"/>
    </source>
</evidence>
<evidence type="ECO:0000313" key="11">
    <source>
        <dbReference type="Proteomes" id="UP000694871"/>
    </source>
</evidence>
<evidence type="ECO:0000256" key="3">
    <source>
        <dbReference type="ARBA" id="ARBA00022737"/>
    </source>
</evidence>
<sequence length="553" mass="63407">MCRGWLRVENHSKEEILELLVLEQLLSVLPPEIQSRVRESGPESCSQAVALAEELLLRQEKQVPLEGAAGMVSEAGEDPSESEKRHFLMDIKEEPDTLGDDQQNEEYEELHELSSVRVKNQELTGNFKNLDRAKGEEGSHLFEKGNQPYLCQGGDFCEVVHIGGETYKCLKCGMDFSDKVQYNTCLEKNSRMKTSKRLKCGKNFTCTSELLRHQRIHKAGKVYICSSCGKSFSHKTSFILHQKIHMEQKPFICLESGKSFSEGNKGNLHFPRHSSMKASKCFQCGKCFRYKSQFLAHLRTHTGEKPFECSECGKKFIRSFHLQRHLRTHTGEKPFECSECGKKFNQSYNFQQHLKTHTGEKPFECLECGKKFNKREKPFQCSECGKSSNWISSPHWHQRTNTEGKLFECSKCGKGFNWNANLQWHQKIYTGEKPFECSDCGKKFKEEPFQCSECGKEFIQSCHLVQHQRIHTGELEDRGWIRTGDRLEGFQVQFKGLVISRKSTTLKGSQSHYAIRMKVPFVESIKASVVSRVSDKGLHITSYFIRLTGDAGD</sequence>
<dbReference type="SMART" id="SM00431">
    <property type="entry name" value="SCAN"/>
    <property type="match status" value="1"/>
</dbReference>
<dbReference type="PANTHER" id="PTHR24390:SF159">
    <property type="entry name" value="GROWTH FACTOR INDEPENDENT 1 TRANSCRIPTIONAL REPRESSOR"/>
    <property type="match status" value="1"/>
</dbReference>
<dbReference type="GeneID" id="107116311"/>
<dbReference type="InterPro" id="IPR003309">
    <property type="entry name" value="SCAN_dom"/>
</dbReference>
<feature type="domain" description="C2H2-type" evidence="9">
    <location>
        <begin position="192"/>
        <end position="222"/>
    </location>
</feature>
<name>A0ABM1KJ15_GEKJA</name>
<feature type="domain" description="C2H2-type" evidence="9">
    <location>
        <begin position="335"/>
        <end position="362"/>
    </location>
</feature>
<feature type="domain" description="SCAN box" evidence="10">
    <location>
        <begin position="1"/>
        <end position="55"/>
    </location>
</feature>
<accession>A0ABM1KJ15</accession>
<keyword evidence="2" id="KW-0479">Metal-binding</keyword>
<keyword evidence="6" id="KW-0238">DNA-binding</keyword>
<dbReference type="SUPFAM" id="SSF47353">
    <property type="entry name" value="Retrovirus capsid dimerization domain-like"/>
    <property type="match status" value="1"/>
</dbReference>
<feature type="domain" description="C2H2-type" evidence="9">
    <location>
        <begin position="407"/>
        <end position="434"/>
    </location>
</feature>
<evidence type="ECO:0000256" key="4">
    <source>
        <dbReference type="ARBA" id="ARBA00022771"/>
    </source>
</evidence>
<dbReference type="PANTHER" id="PTHR24390">
    <property type="entry name" value="ZINC FINGER PROTEIN"/>
    <property type="match status" value="1"/>
</dbReference>
<evidence type="ECO:0000256" key="7">
    <source>
        <dbReference type="ARBA" id="ARBA00023242"/>
    </source>
</evidence>
<evidence type="ECO:0000256" key="5">
    <source>
        <dbReference type="ARBA" id="ARBA00022833"/>
    </source>
</evidence>
<dbReference type="SUPFAM" id="SSF57667">
    <property type="entry name" value="beta-beta-alpha zinc fingers"/>
    <property type="match status" value="6"/>
</dbReference>
<keyword evidence="3" id="KW-0677">Repeat</keyword>
<dbReference type="Pfam" id="PF02023">
    <property type="entry name" value="SCAN"/>
    <property type="match status" value="1"/>
</dbReference>
<dbReference type="InterPro" id="IPR036236">
    <property type="entry name" value="Znf_C2H2_sf"/>
</dbReference>
<dbReference type="Pfam" id="PF13465">
    <property type="entry name" value="zf-H2C2_2"/>
    <property type="match status" value="1"/>
</dbReference>
<dbReference type="Gene3D" id="1.10.4020.10">
    <property type="entry name" value="DNA breaking-rejoining enzymes"/>
    <property type="match status" value="1"/>
</dbReference>
<evidence type="ECO:0000256" key="2">
    <source>
        <dbReference type="ARBA" id="ARBA00022723"/>
    </source>
</evidence>
<evidence type="ECO:0000313" key="12">
    <source>
        <dbReference type="RefSeq" id="XP_015273702.1"/>
    </source>
</evidence>
<dbReference type="Gene3D" id="3.30.160.60">
    <property type="entry name" value="Classic Zinc Finger"/>
    <property type="match status" value="9"/>
</dbReference>
<feature type="domain" description="C2H2-type" evidence="9">
    <location>
        <begin position="223"/>
        <end position="250"/>
    </location>
</feature>
<dbReference type="Pfam" id="PF00096">
    <property type="entry name" value="zf-C2H2"/>
    <property type="match status" value="4"/>
</dbReference>
<dbReference type="PROSITE" id="PS00028">
    <property type="entry name" value="ZINC_FINGER_C2H2_1"/>
    <property type="match status" value="5"/>
</dbReference>
<reference evidence="12" key="1">
    <citation type="submission" date="2025-08" db="UniProtKB">
        <authorList>
            <consortium name="RefSeq"/>
        </authorList>
    </citation>
    <scope>IDENTIFICATION</scope>
</reference>
<dbReference type="PROSITE" id="PS50157">
    <property type="entry name" value="ZINC_FINGER_C2H2_2"/>
    <property type="match status" value="8"/>
</dbReference>
<dbReference type="SMART" id="SM00355">
    <property type="entry name" value="ZnF_C2H2"/>
    <property type="match status" value="7"/>
</dbReference>
<dbReference type="Proteomes" id="UP000694871">
    <property type="component" value="Unplaced"/>
</dbReference>
<evidence type="ECO:0000256" key="6">
    <source>
        <dbReference type="ARBA" id="ARBA00023125"/>
    </source>
</evidence>
<evidence type="ECO:0000256" key="1">
    <source>
        <dbReference type="ARBA" id="ARBA00004123"/>
    </source>
</evidence>
<keyword evidence="11" id="KW-1185">Reference proteome</keyword>
<feature type="domain" description="C2H2-type" evidence="9">
    <location>
        <begin position="449"/>
        <end position="476"/>
    </location>
</feature>
<feature type="domain" description="C2H2-type" evidence="9">
    <location>
        <begin position="307"/>
        <end position="334"/>
    </location>
</feature>
<gene>
    <name evidence="12" type="primary">LOC107116311</name>
</gene>
<keyword evidence="7" id="KW-0539">Nucleus</keyword>
<keyword evidence="5" id="KW-0862">Zinc</keyword>
<evidence type="ECO:0000256" key="8">
    <source>
        <dbReference type="PROSITE-ProRule" id="PRU00042"/>
    </source>
</evidence>
<dbReference type="PROSITE" id="PS50804">
    <property type="entry name" value="SCAN_BOX"/>
    <property type="match status" value="1"/>
</dbReference>
<feature type="domain" description="C2H2-type" evidence="9">
    <location>
        <begin position="279"/>
        <end position="306"/>
    </location>
</feature>
<evidence type="ECO:0000259" key="10">
    <source>
        <dbReference type="PROSITE" id="PS50804"/>
    </source>
</evidence>
<keyword evidence="4 8" id="KW-0863">Zinc-finger</keyword>
<dbReference type="InterPro" id="IPR013087">
    <property type="entry name" value="Znf_C2H2_type"/>
</dbReference>
<feature type="domain" description="C2H2-type" evidence="9">
    <location>
        <begin position="379"/>
        <end position="406"/>
    </location>
</feature>
<comment type="subcellular location">
    <subcellularLocation>
        <location evidence="1">Nucleus</location>
    </subcellularLocation>
</comment>